<dbReference type="Gene3D" id="3.90.730.10">
    <property type="entry name" value="Ribonuclease T2-like"/>
    <property type="match status" value="1"/>
</dbReference>
<name>A0A126T1S8_9GAMM</name>
<dbReference type="RefSeq" id="WP_036274348.1">
    <property type="nucleotide sequence ID" value="NZ_CP014476.1"/>
</dbReference>
<organism evidence="4 5">
    <name type="scientific">Methylomonas denitrificans</name>
    <dbReference type="NCBI Taxonomy" id="1538553"/>
    <lineage>
        <taxon>Bacteria</taxon>
        <taxon>Pseudomonadati</taxon>
        <taxon>Pseudomonadota</taxon>
        <taxon>Gammaproteobacteria</taxon>
        <taxon>Methylococcales</taxon>
        <taxon>Methylococcaceae</taxon>
        <taxon>Methylomonas</taxon>
    </lineage>
</organism>
<accession>A0A126T1S8</accession>
<dbReference type="KEGG" id="mdn:JT25_005915"/>
<dbReference type="PROSITE" id="PS00531">
    <property type="entry name" value="RNASE_T2_2"/>
    <property type="match status" value="1"/>
</dbReference>
<gene>
    <name evidence="4" type="ORF">JT25_005915</name>
</gene>
<dbReference type="InterPro" id="IPR036430">
    <property type="entry name" value="RNase_T2-like_sf"/>
</dbReference>
<dbReference type="GO" id="GO:0033897">
    <property type="term" value="F:ribonuclease T2 activity"/>
    <property type="evidence" value="ECO:0007669"/>
    <property type="project" value="InterPro"/>
</dbReference>
<protein>
    <submittedName>
        <fullName evidence="4">Ribonuclease</fullName>
    </submittedName>
</protein>
<sequence length="210" mass="23389">MKYWLLLFLTIFSTCLAANGKPGKFDAYVLALSWSPTYCEEQPKDREQCGKKLGLVLHGLWPQYNIGYPSSCTKEAYAPSQAQAFPDLYPSEFLFEHEWEKHGTCSGLTQTGYFQLSQALKGKVAIPEAYQRPQKPFRTTADGLKSAFTEANPWLKEQAIAPFCSGAGRFFKEIFVCLDKRGAAASCGVEVVKSAAKSCGQKDFLVRNIK</sequence>
<dbReference type="STRING" id="1538553.JT25_005915"/>
<evidence type="ECO:0000256" key="3">
    <source>
        <dbReference type="SAM" id="SignalP"/>
    </source>
</evidence>
<dbReference type="InterPro" id="IPR018188">
    <property type="entry name" value="RNase_T2_His_AS_1"/>
</dbReference>
<keyword evidence="3" id="KW-0732">Signal</keyword>
<dbReference type="GO" id="GO:0003723">
    <property type="term" value="F:RNA binding"/>
    <property type="evidence" value="ECO:0007669"/>
    <property type="project" value="InterPro"/>
</dbReference>
<dbReference type="InterPro" id="IPR001568">
    <property type="entry name" value="RNase_T2-like"/>
</dbReference>
<dbReference type="GO" id="GO:0006401">
    <property type="term" value="P:RNA catabolic process"/>
    <property type="evidence" value="ECO:0007669"/>
    <property type="project" value="UniProtKB-ARBA"/>
</dbReference>
<feature type="signal peptide" evidence="3">
    <location>
        <begin position="1"/>
        <end position="17"/>
    </location>
</feature>
<dbReference type="InterPro" id="IPR033130">
    <property type="entry name" value="RNase_T2_His_AS_2"/>
</dbReference>
<dbReference type="EMBL" id="CP014476">
    <property type="protein sequence ID" value="AMK76031.1"/>
    <property type="molecule type" value="Genomic_DNA"/>
</dbReference>
<evidence type="ECO:0000256" key="2">
    <source>
        <dbReference type="RuleBase" id="RU004328"/>
    </source>
</evidence>
<dbReference type="PANTHER" id="PTHR11240">
    <property type="entry name" value="RIBONUCLEASE T2"/>
    <property type="match status" value="1"/>
</dbReference>
<evidence type="ECO:0000313" key="4">
    <source>
        <dbReference type="EMBL" id="AMK76031.1"/>
    </source>
</evidence>
<comment type="similarity">
    <text evidence="1 2">Belongs to the RNase T2 family.</text>
</comment>
<dbReference type="PANTHER" id="PTHR11240:SF22">
    <property type="entry name" value="RIBONUCLEASE T2"/>
    <property type="match status" value="1"/>
</dbReference>
<dbReference type="Proteomes" id="UP000030512">
    <property type="component" value="Chromosome"/>
</dbReference>
<proteinExistence type="inferred from homology"/>
<keyword evidence="5" id="KW-1185">Reference proteome</keyword>
<dbReference type="PROSITE" id="PS00530">
    <property type="entry name" value="RNASE_T2_1"/>
    <property type="match status" value="1"/>
</dbReference>
<dbReference type="SUPFAM" id="SSF55895">
    <property type="entry name" value="Ribonuclease Rh-like"/>
    <property type="match status" value="1"/>
</dbReference>
<reference evidence="4 5" key="1">
    <citation type="journal article" date="2015" name="Environ. Microbiol.">
        <title>Methane oxidation coupled to nitrate reduction under hypoxia by the Gammaproteobacterium Methylomonas denitrificans, sp. nov. type strain FJG1.</title>
        <authorList>
            <person name="Kits K.D."/>
            <person name="Klotz M.G."/>
            <person name="Stein L.Y."/>
        </authorList>
    </citation>
    <scope>NUCLEOTIDE SEQUENCE [LARGE SCALE GENOMIC DNA]</scope>
    <source>
        <strain evidence="4 5">FJG1</strain>
    </source>
</reference>
<dbReference type="Pfam" id="PF00445">
    <property type="entry name" value="Ribonuclease_T2"/>
    <property type="match status" value="1"/>
</dbReference>
<dbReference type="AlphaFoldDB" id="A0A126T1S8"/>
<feature type="chain" id="PRO_5007797682" evidence="3">
    <location>
        <begin position="18"/>
        <end position="210"/>
    </location>
</feature>
<evidence type="ECO:0000313" key="5">
    <source>
        <dbReference type="Proteomes" id="UP000030512"/>
    </source>
</evidence>
<evidence type="ECO:0000256" key="1">
    <source>
        <dbReference type="ARBA" id="ARBA00007469"/>
    </source>
</evidence>